<keyword evidence="3" id="KW-0813">Transport</keyword>
<organism evidence="10 11">
    <name type="scientific">Beauveria bassiana D1-5</name>
    <dbReference type="NCBI Taxonomy" id="1245745"/>
    <lineage>
        <taxon>Eukaryota</taxon>
        <taxon>Fungi</taxon>
        <taxon>Dikarya</taxon>
        <taxon>Ascomycota</taxon>
        <taxon>Pezizomycotina</taxon>
        <taxon>Sordariomycetes</taxon>
        <taxon>Hypocreomycetidae</taxon>
        <taxon>Hypocreales</taxon>
        <taxon>Cordycipitaceae</taxon>
        <taxon>Beauveria</taxon>
    </lineage>
</organism>
<dbReference type="InterPro" id="IPR034085">
    <property type="entry name" value="TOG"/>
</dbReference>
<evidence type="ECO:0000313" key="11">
    <source>
        <dbReference type="Proteomes" id="UP000030106"/>
    </source>
</evidence>
<dbReference type="InterPro" id="IPR016024">
    <property type="entry name" value="ARM-type_fold"/>
</dbReference>
<dbReference type="InterPro" id="IPR021133">
    <property type="entry name" value="HEAT_type_2"/>
</dbReference>
<dbReference type="eggNOG" id="KOG2171">
    <property type="taxonomic scope" value="Eukaryota"/>
</dbReference>
<evidence type="ECO:0000256" key="6">
    <source>
        <dbReference type="ARBA" id="ARBA00022927"/>
    </source>
</evidence>
<comment type="caution">
    <text evidence="10">The sequence shown here is derived from an EMBL/GenBank/DDBJ whole genome shotgun (WGS) entry which is preliminary data.</text>
</comment>
<dbReference type="HOGENOM" id="CLU_003794_1_1_1"/>
<comment type="subcellular location">
    <subcellularLocation>
        <location evidence="2">Cytoplasm</location>
    </subcellularLocation>
    <subcellularLocation>
        <location evidence="1">Nucleus</location>
    </subcellularLocation>
</comment>
<dbReference type="OrthoDB" id="7862313at2759"/>
<evidence type="ECO:0000256" key="1">
    <source>
        <dbReference type="ARBA" id="ARBA00004123"/>
    </source>
</evidence>
<dbReference type="GO" id="GO:0006606">
    <property type="term" value="P:protein import into nucleus"/>
    <property type="evidence" value="ECO:0007669"/>
    <property type="project" value="InterPro"/>
</dbReference>
<evidence type="ECO:0000256" key="3">
    <source>
        <dbReference type="ARBA" id="ARBA00022448"/>
    </source>
</evidence>
<keyword evidence="6" id="KW-0653">Protein transport</keyword>
<evidence type="ECO:0000256" key="4">
    <source>
        <dbReference type="ARBA" id="ARBA00022490"/>
    </source>
</evidence>
<dbReference type="EMBL" id="ANFO01000117">
    <property type="protein sequence ID" value="KGQ12462.1"/>
    <property type="molecule type" value="Genomic_DNA"/>
</dbReference>
<evidence type="ECO:0000313" key="10">
    <source>
        <dbReference type="EMBL" id="KGQ12462.1"/>
    </source>
</evidence>
<dbReference type="Pfam" id="PF25574">
    <property type="entry name" value="TPR_IMB1"/>
    <property type="match status" value="1"/>
</dbReference>
<keyword evidence="5" id="KW-0677">Repeat</keyword>
<keyword evidence="7" id="KW-0539">Nucleus</keyword>
<evidence type="ECO:0000256" key="8">
    <source>
        <dbReference type="PROSITE-ProRule" id="PRU00103"/>
    </source>
</evidence>
<dbReference type="Proteomes" id="UP000030106">
    <property type="component" value="Unassembled WGS sequence"/>
</dbReference>
<accession>A0A0A2W1F0</accession>
<evidence type="ECO:0000256" key="7">
    <source>
        <dbReference type="ARBA" id="ARBA00023242"/>
    </source>
</evidence>
<dbReference type="SMART" id="SM01349">
    <property type="entry name" value="TOG"/>
    <property type="match status" value="1"/>
</dbReference>
<proteinExistence type="predicted"/>
<dbReference type="PANTHER" id="PTHR10527">
    <property type="entry name" value="IMPORTIN BETA"/>
    <property type="match status" value="1"/>
</dbReference>
<dbReference type="InterPro" id="IPR040122">
    <property type="entry name" value="Importin_beta"/>
</dbReference>
<dbReference type="Gene3D" id="1.25.10.10">
    <property type="entry name" value="Leucine-rich Repeat Variant"/>
    <property type="match status" value="1"/>
</dbReference>
<dbReference type="AlphaFoldDB" id="A0A0A2W1F0"/>
<feature type="repeat" description="HEAT" evidence="8">
    <location>
        <begin position="386"/>
        <end position="424"/>
    </location>
</feature>
<dbReference type="Pfam" id="PF25780">
    <property type="entry name" value="TPR_IPO5"/>
    <property type="match status" value="1"/>
</dbReference>
<reference evidence="10 11" key="1">
    <citation type="submission" date="2012-10" db="EMBL/GenBank/DDBJ databases">
        <title>Genome sequencing and analysis of entomopathogenic fungi Beauveria bassiana D1-5.</title>
        <authorList>
            <person name="Li Q."/>
            <person name="Wang L."/>
            <person name="Zhang Z."/>
            <person name="Wang Q."/>
            <person name="Ren J."/>
            <person name="Wang M."/>
            <person name="Xu W."/>
            <person name="Wang J."/>
            <person name="Lu Y."/>
            <person name="Du Q."/>
            <person name="Sun Z."/>
        </authorList>
    </citation>
    <scope>NUCLEOTIDE SEQUENCE [LARGE SCALE GENOMIC DNA]</scope>
    <source>
        <strain evidence="10 11">D1-5</strain>
    </source>
</reference>
<dbReference type="InterPro" id="IPR057672">
    <property type="entry name" value="TPR_IPO4/5"/>
</dbReference>
<dbReference type="InterPro" id="IPR011989">
    <property type="entry name" value="ARM-like"/>
</dbReference>
<protein>
    <submittedName>
        <fullName evidence="10">Putative importin subunit beta-4</fullName>
    </submittedName>
</protein>
<feature type="domain" description="TOG" evidence="9">
    <location>
        <begin position="335"/>
        <end position="580"/>
    </location>
</feature>
<name>A0A0A2W1F0_BEABA</name>
<dbReference type="SUPFAM" id="SSF48371">
    <property type="entry name" value="ARM repeat"/>
    <property type="match status" value="1"/>
</dbReference>
<gene>
    <name evidence="10" type="ORF">BBAD15_g1792</name>
</gene>
<sequence length="1100" mass="120583">MDKDKLVQLLQASQVPDTEQVKAVTADLQKNYYSKPESLLLLVEIALTHGDAPIRQLASVQAARIAPKHWDNVPGDQKSMCRSHLLEGSLKETSAANRHSLARLIADLVTLDMENKQGEDFLQQIIPLNNHDNVVAREVGSYLIYAILENDPIHFSDHTHQLLQLFHSRIEDPDSKDVRINVVRGVGAILQNIIPEEDPKAVEAVASFIPSMVNILKATVEAEDEENYKVVFEVFHNFVAFDSALFGSHLPELLQFMMDLAGNKQAEDDARSQAVAFLIQTVHFRPRKLQAMGDVPSRMMVGAMHIVAELEDDDDDEDMSPARSAIGLVDELANSLPPRQVIVPLLEQFPTFAAHQDPSYRMSAMLSLGNAAAGAPDFISTQLEPLLPAIVSLLVDSELKVRHAALVGLIHLAEEMVDEMASHHEQILSAVLKNLESASDAGNDKKNVAIIRCACGALDTFGDGVENKVMAQYGPNLIAPMVKLLSHDDFGVRAGAASAIGAISSSMEGDFKPYFEEVMQALGKFVMIKDSEEEMNLRSATCDSLGRIATAVGAEAFQPYVMDLMKASEEALHLDNPRLKETSFILWSSLSKVYKEQFGHFLDGVFNGLFASLDLEEEEIDLPGVDASQLGEGSIVVGGKKIKVKTNSSVEDVAIATGGADEDEWDDLEDFEDLGAVTAVALEQEIALDVLGDVIANSCNSSNLETYTEKTIEKITPFAEHTYEGCRKSAVSTLWRIYTRVFQVWETGAGIKWEPGMPPKHTPPASIVSIGQALQQITNNLWAEDGERSVITDINRNVAAALKACGPAVLASNSEMLQEIVSVVTLIITRSHPCQQDLGDEEAEQDIDAGSSEYDWLVIDTALDVVIGLATALGHSFAELWKIFEKPILKLSSSTEDLHRSTAVGTIAEILKHAGEAMTPFTESLGQALGRRLTDPDPLAKSNAAYAIGLLVFTSSDTSKTYPLYPQIWEKLEPLIAVREMRLTDNVAGALCRMMMKNPDAGFVSEALPAVVNVLPLEEDYEENEPIYKCIYRLYEQSNQTVQQLTPQLLAVFERVLSPPEEQLEPSSREILQRVVGILYKAQPDLLANHPGLLKLAGLQ</sequence>
<dbReference type="PROSITE" id="PS50077">
    <property type="entry name" value="HEAT_REPEAT"/>
    <property type="match status" value="1"/>
</dbReference>
<evidence type="ECO:0000256" key="5">
    <source>
        <dbReference type="ARBA" id="ARBA00022737"/>
    </source>
</evidence>
<evidence type="ECO:0000256" key="2">
    <source>
        <dbReference type="ARBA" id="ARBA00004496"/>
    </source>
</evidence>
<keyword evidence="4" id="KW-0963">Cytoplasm</keyword>
<dbReference type="GO" id="GO:0005737">
    <property type="term" value="C:cytoplasm"/>
    <property type="evidence" value="ECO:0007669"/>
    <property type="project" value="UniProtKB-SubCell"/>
</dbReference>
<dbReference type="GO" id="GO:0034399">
    <property type="term" value="C:nuclear periphery"/>
    <property type="evidence" value="ECO:0007669"/>
    <property type="project" value="EnsemblFungi"/>
</dbReference>
<dbReference type="STRING" id="1245745.A0A0A2W1F0"/>
<dbReference type="InterPro" id="IPR058584">
    <property type="entry name" value="IMB1_TNPO1-like_TPR"/>
</dbReference>
<evidence type="ECO:0000259" key="9">
    <source>
        <dbReference type="SMART" id="SM01349"/>
    </source>
</evidence>